<proteinExistence type="predicted"/>
<dbReference type="OrthoDB" id="165650at2"/>
<dbReference type="KEGG" id="hli:HLI_01655"/>
<dbReference type="EMBL" id="CP026118">
    <property type="protein sequence ID" value="QAS54531.1"/>
    <property type="molecule type" value="Genomic_DNA"/>
</dbReference>
<organism evidence="2 3">
    <name type="scientific">Halobacillus litoralis</name>
    <dbReference type="NCBI Taxonomy" id="45668"/>
    <lineage>
        <taxon>Bacteria</taxon>
        <taxon>Bacillati</taxon>
        <taxon>Bacillota</taxon>
        <taxon>Bacilli</taxon>
        <taxon>Bacillales</taxon>
        <taxon>Bacillaceae</taxon>
        <taxon>Halobacillus</taxon>
    </lineage>
</organism>
<reference evidence="2 3" key="1">
    <citation type="submission" date="2018-01" db="EMBL/GenBank/DDBJ databases">
        <title>The whole genome sequencing and assembly of Halobacillus litoralis ERB031 strain.</title>
        <authorList>
            <person name="Lee S.-J."/>
            <person name="Park M.-K."/>
            <person name="Kim J.-Y."/>
            <person name="Lee Y.-J."/>
            <person name="Yi H."/>
            <person name="Bahn Y.-S."/>
            <person name="Kim J.F."/>
            <person name="Lee D.-W."/>
        </authorList>
    </citation>
    <scope>NUCLEOTIDE SEQUENCE [LARGE SCALE GENOMIC DNA]</scope>
    <source>
        <strain evidence="2 3">ERB 031</strain>
    </source>
</reference>
<dbReference type="Proteomes" id="UP000287756">
    <property type="component" value="Chromosome"/>
</dbReference>
<dbReference type="RefSeq" id="WP_128526787.1">
    <property type="nucleotide sequence ID" value="NZ_CANLVY010000004.1"/>
</dbReference>
<name>A0A410MIK4_9BACI</name>
<dbReference type="NCBIfam" id="TIGR02530">
    <property type="entry name" value="flg_new"/>
    <property type="match status" value="1"/>
</dbReference>
<sequence>MDPRVQALHRPLNIPSKKNSQPKVDHSFRNVLEEAQGIKVSKHAKQRLEDRDIAISDSAWEKISSKMNEAKQKGVTDSLVITNEATLVVSTKNRTVVTALAREESASQIFTNINGTIFIND</sequence>
<feature type="region of interest" description="Disordered" evidence="1">
    <location>
        <begin position="1"/>
        <end position="24"/>
    </location>
</feature>
<evidence type="ECO:0000313" key="2">
    <source>
        <dbReference type="EMBL" id="QAS54531.1"/>
    </source>
</evidence>
<gene>
    <name evidence="2" type="ORF">HLI_01655</name>
</gene>
<dbReference type="AlphaFoldDB" id="A0A410MIK4"/>
<dbReference type="InterPro" id="IPR013367">
    <property type="entry name" value="Flagellar_put"/>
</dbReference>
<evidence type="ECO:0000313" key="3">
    <source>
        <dbReference type="Proteomes" id="UP000287756"/>
    </source>
</evidence>
<keyword evidence="2" id="KW-0282">Flagellum</keyword>
<keyword evidence="2" id="KW-0969">Cilium</keyword>
<accession>A0A410MIK4</accession>
<evidence type="ECO:0000256" key="1">
    <source>
        <dbReference type="SAM" id="MobiDB-lite"/>
    </source>
</evidence>
<keyword evidence="2" id="KW-0966">Cell projection</keyword>
<dbReference type="Pfam" id="PF12611">
    <property type="entry name" value="Flagellar_put"/>
    <property type="match status" value="1"/>
</dbReference>
<protein>
    <submittedName>
        <fullName evidence="2">Flagellar protein</fullName>
    </submittedName>
</protein>